<dbReference type="InterPro" id="IPR000454">
    <property type="entry name" value="ATP_synth_F0_csu"/>
</dbReference>
<dbReference type="Proteomes" id="UP000005867">
    <property type="component" value="Chromosome"/>
</dbReference>
<dbReference type="InterPro" id="IPR002379">
    <property type="entry name" value="ATPase_proteolipid_c-like_dom"/>
</dbReference>
<evidence type="ECO:0000256" key="3">
    <source>
        <dbReference type="ARBA" id="ARBA00007296"/>
    </source>
</evidence>
<dbReference type="KEGG" id="pyr:P186_2247"/>
<name>G7VBM2_9CREN</name>
<comment type="similarity">
    <text evidence="3">Belongs to the V-ATPase proteolipid subunit family.</text>
</comment>
<keyword evidence="12" id="KW-1185">Reference proteome</keyword>
<feature type="transmembrane region" description="Helical" evidence="9">
    <location>
        <begin position="54"/>
        <end position="77"/>
    </location>
</feature>
<evidence type="ECO:0000259" key="10">
    <source>
        <dbReference type="Pfam" id="PF00137"/>
    </source>
</evidence>
<reference evidence="11 12" key="1">
    <citation type="journal article" date="2012" name="J. Bacteriol.">
        <title>Complete genome sequence of strain 1860, a crenarchaeon of the genus pyrobaculum able to grow with various electron acceptors.</title>
        <authorList>
            <person name="Mardanov A.V."/>
            <person name="Gumerov V.M."/>
            <person name="Slobodkina G.B."/>
            <person name="Beletsky A.V."/>
            <person name="Bonch-Osmolovskaya E.A."/>
            <person name="Ravin N.V."/>
            <person name="Skryabin K.G."/>
        </authorList>
    </citation>
    <scope>NUCLEOTIDE SEQUENCE [LARGE SCALE GENOMIC DNA]</scope>
    <source>
        <strain evidence="11 12">1860</strain>
    </source>
</reference>
<evidence type="ECO:0000256" key="4">
    <source>
        <dbReference type="ARBA" id="ARBA00022448"/>
    </source>
</evidence>
<dbReference type="InterPro" id="IPR035921">
    <property type="entry name" value="F/V-ATP_Csub_sf"/>
</dbReference>
<keyword evidence="7" id="KW-0406">Ion transport</keyword>
<dbReference type="GO" id="GO:0015986">
    <property type="term" value="P:proton motive force-driven ATP synthesis"/>
    <property type="evidence" value="ECO:0007669"/>
    <property type="project" value="InterPro"/>
</dbReference>
<dbReference type="GO" id="GO:0045259">
    <property type="term" value="C:proton-transporting ATP synthase complex"/>
    <property type="evidence" value="ECO:0007669"/>
    <property type="project" value="InterPro"/>
</dbReference>
<evidence type="ECO:0000256" key="6">
    <source>
        <dbReference type="ARBA" id="ARBA00022989"/>
    </source>
</evidence>
<keyword evidence="8 9" id="KW-0472">Membrane</keyword>
<dbReference type="BioCyc" id="PSP1104324:GJSN-2198-MONOMER"/>
<organism evidence="11 12">
    <name type="scientific">Pyrobaculum ferrireducens</name>
    <dbReference type="NCBI Taxonomy" id="1104324"/>
    <lineage>
        <taxon>Archaea</taxon>
        <taxon>Thermoproteota</taxon>
        <taxon>Thermoprotei</taxon>
        <taxon>Thermoproteales</taxon>
        <taxon>Thermoproteaceae</taxon>
        <taxon>Pyrobaculum</taxon>
    </lineage>
</organism>
<keyword evidence="6 9" id="KW-1133">Transmembrane helix</keyword>
<keyword evidence="4" id="KW-0813">Transport</keyword>
<dbReference type="GO" id="GO:0046961">
    <property type="term" value="F:proton-transporting ATPase activity, rotational mechanism"/>
    <property type="evidence" value="ECO:0007669"/>
    <property type="project" value="InterPro"/>
</dbReference>
<dbReference type="Pfam" id="PF00137">
    <property type="entry name" value="ATP-synt_C"/>
    <property type="match status" value="1"/>
</dbReference>
<evidence type="ECO:0000256" key="8">
    <source>
        <dbReference type="ARBA" id="ARBA00023136"/>
    </source>
</evidence>
<dbReference type="AlphaFoldDB" id="G7VBM2"/>
<proteinExistence type="inferred from homology"/>
<dbReference type="Gene3D" id="1.20.120.610">
    <property type="entry name" value="lithium bound rotor ring of v- atpase"/>
    <property type="match status" value="1"/>
</dbReference>
<protein>
    <recommendedName>
        <fullName evidence="10">V-ATPase proteolipid subunit C-like domain-containing protein</fullName>
    </recommendedName>
</protein>
<feature type="transmembrane region" description="Helical" evidence="9">
    <location>
        <begin position="24"/>
        <end position="47"/>
    </location>
</feature>
<gene>
    <name evidence="11" type="ORF">P186_2247</name>
</gene>
<comment type="subcellular location">
    <subcellularLocation>
        <location evidence="1">Membrane</location>
        <topology evidence="1">Multi-pass membrane protein</topology>
    </subcellularLocation>
</comment>
<sequence length="78" mass="7735">MLIVALASAQATGGERYIGAGLAVGLAGLGAGIGVGIAGAAAISALIEKPQERVWYLIFVALAEAIAIYGLLISLLLV</sequence>
<evidence type="ECO:0000256" key="1">
    <source>
        <dbReference type="ARBA" id="ARBA00004141"/>
    </source>
</evidence>
<evidence type="ECO:0000256" key="5">
    <source>
        <dbReference type="ARBA" id="ARBA00022692"/>
    </source>
</evidence>
<keyword evidence="5 9" id="KW-0812">Transmembrane</keyword>
<dbReference type="EMBL" id="CP003098">
    <property type="protein sequence ID" value="AET33639.1"/>
    <property type="molecule type" value="Genomic_DNA"/>
</dbReference>
<evidence type="ECO:0000256" key="2">
    <source>
        <dbReference type="ARBA" id="ARBA00006704"/>
    </source>
</evidence>
<comment type="similarity">
    <text evidence="2">Belongs to the ATPase C chain family.</text>
</comment>
<accession>G7VBM2</accession>
<dbReference type="HOGENOM" id="CLU_148047_3_2_2"/>
<feature type="domain" description="V-ATPase proteolipid subunit C-like" evidence="10">
    <location>
        <begin position="18"/>
        <end position="77"/>
    </location>
</feature>
<evidence type="ECO:0000256" key="9">
    <source>
        <dbReference type="SAM" id="Phobius"/>
    </source>
</evidence>
<evidence type="ECO:0000313" key="12">
    <source>
        <dbReference type="Proteomes" id="UP000005867"/>
    </source>
</evidence>
<dbReference type="eggNOG" id="arCOG02455">
    <property type="taxonomic scope" value="Archaea"/>
</dbReference>
<dbReference type="PRINTS" id="PR00122">
    <property type="entry name" value="VACATPASE"/>
</dbReference>
<dbReference type="STRING" id="1104324.P186_2247"/>
<evidence type="ECO:0000256" key="7">
    <source>
        <dbReference type="ARBA" id="ARBA00023065"/>
    </source>
</evidence>
<dbReference type="SUPFAM" id="SSF81333">
    <property type="entry name" value="F1F0 ATP synthase subunit C"/>
    <property type="match status" value="1"/>
</dbReference>
<dbReference type="GO" id="GO:0033179">
    <property type="term" value="C:proton-transporting V-type ATPase, V0 domain"/>
    <property type="evidence" value="ECO:0007669"/>
    <property type="project" value="InterPro"/>
</dbReference>
<evidence type="ECO:0000313" key="11">
    <source>
        <dbReference type="EMBL" id="AET33639.1"/>
    </source>
</evidence>
<dbReference type="InterPro" id="IPR000245">
    <property type="entry name" value="ATPase_proteolipid_csu"/>
</dbReference>
<dbReference type="HAMAP" id="MF_01396">
    <property type="entry name" value="ATP_synth_c_bact"/>
    <property type="match status" value="1"/>
</dbReference>